<reference evidence="14 15" key="1">
    <citation type="journal article" date="2013" name="Genome Announc.">
        <title>Genome Sequence of the Obligate Gammaproteobacterial Methanotroph Methylomicrobium album Strain BG8.</title>
        <authorList>
            <person name="Kits K.D."/>
            <person name="Kalyuzhnaya M.G."/>
            <person name="Klotz M.G."/>
            <person name="Jetten M.S."/>
            <person name="Op den Camp H.J."/>
            <person name="Vuilleumier S."/>
            <person name="Bringel F."/>
            <person name="Dispirito A.A."/>
            <person name="Murrell J.C."/>
            <person name="Bruce D."/>
            <person name="Cheng J.F."/>
            <person name="Copeland A."/>
            <person name="Goodwin L."/>
            <person name="Hauser L."/>
            <person name="Lajus A."/>
            <person name="Land M.L."/>
            <person name="Lapidus A."/>
            <person name="Lucas S."/>
            <person name="Medigue C."/>
            <person name="Pitluck S."/>
            <person name="Woyke T."/>
            <person name="Zeytun A."/>
            <person name="Stein L.Y."/>
        </authorList>
    </citation>
    <scope>NUCLEOTIDE SEQUENCE [LARGE SCALE GENOMIC DNA]</scope>
    <source>
        <strain evidence="14 15">BG8</strain>
    </source>
</reference>
<dbReference type="PROSITE" id="PS00198">
    <property type="entry name" value="4FE4S_FER_1"/>
    <property type="match status" value="1"/>
</dbReference>
<evidence type="ECO:0000256" key="10">
    <source>
        <dbReference type="ARBA" id="ARBA00023014"/>
    </source>
</evidence>
<dbReference type="STRING" id="686340.Metal_2552"/>
<dbReference type="NCBIfam" id="TIGR01944">
    <property type="entry name" value="rnfB"/>
    <property type="match status" value="1"/>
</dbReference>
<dbReference type="eggNOG" id="COG2878">
    <property type="taxonomic scope" value="Bacteria"/>
</dbReference>
<dbReference type="InterPro" id="IPR017900">
    <property type="entry name" value="4Fe4S_Fe_S_CS"/>
</dbReference>
<keyword evidence="9" id="KW-0408">Iron</keyword>
<evidence type="ECO:0000256" key="3">
    <source>
        <dbReference type="ARBA" id="ARBA00022485"/>
    </source>
</evidence>
<keyword evidence="1" id="KW-0813">Transport</keyword>
<evidence type="ECO:0000256" key="11">
    <source>
        <dbReference type="ARBA" id="ARBA00023136"/>
    </source>
</evidence>
<dbReference type="InterPro" id="IPR007202">
    <property type="entry name" value="4Fe-4S_dom"/>
</dbReference>
<dbReference type="Pfam" id="PF04060">
    <property type="entry name" value="FeS"/>
    <property type="match status" value="1"/>
</dbReference>
<dbReference type="PANTHER" id="PTHR42859:SF3">
    <property type="entry name" value="ION-TRANSLOCATING OXIDOREDUCTASE COMPLEX SUBUNIT B"/>
    <property type="match status" value="1"/>
</dbReference>
<evidence type="ECO:0000256" key="6">
    <source>
        <dbReference type="ARBA" id="ARBA00022737"/>
    </source>
</evidence>
<dbReference type="GO" id="GO:0046872">
    <property type="term" value="F:metal ion binding"/>
    <property type="evidence" value="ECO:0007669"/>
    <property type="project" value="UniProtKB-KW"/>
</dbReference>
<evidence type="ECO:0000259" key="12">
    <source>
        <dbReference type="PROSITE" id="PS51379"/>
    </source>
</evidence>
<keyword evidence="8" id="KW-0249">Electron transport</keyword>
<keyword evidence="10" id="KW-0411">Iron-sulfur</keyword>
<dbReference type="HOGENOM" id="CLU_063448_0_2_6"/>
<dbReference type="PANTHER" id="PTHR42859">
    <property type="entry name" value="OXIDOREDUCTASE"/>
    <property type="match status" value="1"/>
</dbReference>
<dbReference type="GO" id="GO:0051539">
    <property type="term" value="F:4 iron, 4 sulfur cluster binding"/>
    <property type="evidence" value="ECO:0007669"/>
    <property type="project" value="UniProtKB-KW"/>
</dbReference>
<evidence type="ECO:0000256" key="8">
    <source>
        <dbReference type="ARBA" id="ARBA00022982"/>
    </source>
</evidence>
<keyword evidence="15" id="KW-1185">Reference proteome</keyword>
<evidence type="ECO:0000256" key="7">
    <source>
        <dbReference type="ARBA" id="ARBA00022967"/>
    </source>
</evidence>
<dbReference type="PROSITE" id="PS51379">
    <property type="entry name" value="4FE4S_FER_2"/>
    <property type="match status" value="2"/>
</dbReference>
<name>H8GIS9_METAL</name>
<dbReference type="Gene3D" id="3.30.70.20">
    <property type="match status" value="1"/>
</dbReference>
<keyword evidence="7" id="KW-1278">Translocase</keyword>
<evidence type="ECO:0000256" key="9">
    <source>
        <dbReference type="ARBA" id="ARBA00023004"/>
    </source>
</evidence>
<dbReference type="Proteomes" id="UP000005090">
    <property type="component" value="Chromosome"/>
</dbReference>
<dbReference type="SUPFAM" id="SSF54862">
    <property type="entry name" value="4Fe-4S ferredoxins"/>
    <property type="match status" value="1"/>
</dbReference>
<feature type="domain" description="4Fe-4S ferredoxin-type" evidence="12">
    <location>
        <begin position="102"/>
        <end position="131"/>
    </location>
</feature>
<proteinExistence type="predicted"/>
<evidence type="ECO:0000256" key="1">
    <source>
        <dbReference type="ARBA" id="ARBA00022448"/>
    </source>
</evidence>
<feature type="domain" description="4Fe-4S" evidence="13">
    <location>
        <begin position="1"/>
        <end position="56"/>
    </location>
</feature>
<feature type="domain" description="4Fe-4S ferredoxin-type" evidence="12">
    <location>
        <begin position="72"/>
        <end position="101"/>
    </location>
</feature>
<evidence type="ECO:0000256" key="4">
    <source>
        <dbReference type="ARBA" id="ARBA00022519"/>
    </source>
</evidence>
<dbReference type="PROSITE" id="PS51656">
    <property type="entry name" value="4FE4S"/>
    <property type="match status" value="1"/>
</dbReference>
<dbReference type="InterPro" id="IPR017896">
    <property type="entry name" value="4Fe4S_Fe-S-bd"/>
</dbReference>
<dbReference type="InterPro" id="IPR050294">
    <property type="entry name" value="RnfB_subfamily"/>
</dbReference>
<sequence length="193" mass="20486">MIDRINSLLPQTQCGKCGYRGCLPYAEAIAAGEADINRCPPGGAEGIRALADLLGVAPKPLDSACGEHKPRTVAMIVEEDCIGCVKCLAVCPVDAILGAAKQMHTVIATECTGCELCIAPCPVDCIEMRETPPESPALAKRLKPLRAELARSRYELRGLRIAREEAEKAARAREKKAALLSKVQSAAKPPGVL</sequence>
<evidence type="ECO:0000256" key="5">
    <source>
        <dbReference type="ARBA" id="ARBA00022723"/>
    </source>
</evidence>
<gene>
    <name evidence="14" type="ORF">Metal_2552</name>
</gene>
<accession>H8GIS9</accession>
<evidence type="ECO:0000313" key="15">
    <source>
        <dbReference type="Proteomes" id="UP000005090"/>
    </source>
</evidence>
<dbReference type="InterPro" id="IPR010207">
    <property type="entry name" value="Elect_transpt_cplx_RnfB/RsxB"/>
</dbReference>
<organism evidence="14 15">
    <name type="scientific">Methylomicrobium album BG8</name>
    <dbReference type="NCBI Taxonomy" id="686340"/>
    <lineage>
        <taxon>Bacteria</taxon>
        <taxon>Pseudomonadati</taxon>
        <taxon>Pseudomonadota</taxon>
        <taxon>Gammaproteobacteria</taxon>
        <taxon>Methylococcales</taxon>
        <taxon>Methylococcaceae</taxon>
        <taxon>Methylomicrobium</taxon>
    </lineage>
</organism>
<keyword evidence="3" id="KW-0004">4Fe-4S</keyword>
<evidence type="ECO:0000259" key="13">
    <source>
        <dbReference type="PROSITE" id="PS51656"/>
    </source>
</evidence>
<keyword evidence="4" id="KW-0997">Cell inner membrane</keyword>
<dbReference type="Gene3D" id="1.10.15.40">
    <property type="entry name" value="Electron transport complex subunit B, putative Fe-S cluster"/>
    <property type="match status" value="1"/>
</dbReference>
<keyword evidence="6" id="KW-0677">Repeat</keyword>
<protein>
    <submittedName>
        <fullName evidence="14">Electron transport complex, RnfABCDGE type, B subunit</fullName>
    </submittedName>
</protein>
<keyword evidence="2" id="KW-1003">Cell membrane</keyword>
<dbReference type="EMBL" id="CM001475">
    <property type="protein sequence ID" value="EIC30269.1"/>
    <property type="molecule type" value="Genomic_DNA"/>
</dbReference>
<dbReference type="GO" id="GO:0009055">
    <property type="term" value="F:electron transfer activity"/>
    <property type="evidence" value="ECO:0007669"/>
    <property type="project" value="InterPro"/>
</dbReference>
<dbReference type="AlphaFoldDB" id="H8GIS9"/>
<keyword evidence="5" id="KW-0479">Metal-binding</keyword>
<evidence type="ECO:0000256" key="2">
    <source>
        <dbReference type="ARBA" id="ARBA00022475"/>
    </source>
</evidence>
<evidence type="ECO:0000313" key="14">
    <source>
        <dbReference type="EMBL" id="EIC30269.1"/>
    </source>
</evidence>
<keyword evidence="11" id="KW-0472">Membrane</keyword>
<dbReference type="Pfam" id="PF14697">
    <property type="entry name" value="Fer4_21"/>
    <property type="match status" value="1"/>
</dbReference>